<dbReference type="Pfam" id="PF18765">
    <property type="entry name" value="Polbeta"/>
    <property type="match status" value="1"/>
</dbReference>
<comment type="caution">
    <text evidence="2">The sequence shown here is derived from an EMBL/GenBank/DDBJ whole genome shotgun (WGS) entry which is preliminary data.</text>
</comment>
<proteinExistence type="predicted"/>
<dbReference type="InterPro" id="IPR043519">
    <property type="entry name" value="NT_sf"/>
</dbReference>
<organism evidence="2 3">
    <name type="scientific">Mesobacillus foraminis</name>
    <dbReference type="NCBI Taxonomy" id="279826"/>
    <lineage>
        <taxon>Bacteria</taxon>
        <taxon>Bacillati</taxon>
        <taxon>Bacillota</taxon>
        <taxon>Bacilli</taxon>
        <taxon>Bacillales</taxon>
        <taxon>Bacillaceae</taxon>
        <taxon>Mesobacillus</taxon>
    </lineage>
</organism>
<dbReference type="InterPro" id="IPR052930">
    <property type="entry name" value="TA_antitoxin_MntA"/>
</dbReference>
<sequence>MSEDTVIQQIISLLESCQGVNEAYLFGSRSNGTAGEHSDYDIAIKTNGISDKEFNLLAVQVQEDINTLHKIDFIHLNTLNNPVLLGNIINKGTLLYKKFA</sequence>
<name>A0A4R2B164_9BACI</name>
<dbReference type="EMBL" id="SLVV01000016">
    <property type="protein sequence ID" value="TCN19725.1"/>
    <property type="molecule type" value="Genomic_DNA"/>
</dbReference>
<protein>
    <submittedName>
        <fullName evidence="2">Putative nucleotidyltransferase</fullName>
    </submittedName>
</protein>
<dbReference type="GO" id="GO:0016740">
    <property type="term" value="F:transferase activity"/>
    <property type="evidence" value="ECO:0007669"/>
    <property type="project" value="UniProtKB-KW"/>
</dbReference>
<dbReference type="PANTHER" id="PTHR43852:SF2">
    <property type="entry name" value="PROTEIN ADENYLYLTRANSFERASE MNTA"/>
    <property type="match status" value="1"/>
</dbReference>
<gene>
    <name evidence="2" type="ORF">EV146_11627</name>
</gene>
<evidence type="ECO:0000259" key="1">
    <source>
        <dbReference type="Pfam" id="PF18765"/>
    </source>
</evidence>
<keyword evidence="3" id="KW-1185">Reference proteome</keyword>
<feature type="domain" description="Polymerase beta nucleotidyltransferase" evidence="1">
    <location>
        <begin position="8"/>
        <end position="98"/>
    </location>
</feature>
<dbReference type="PANTHER" id="PTHR43852">
    <property type="entry name" value="NUCLEOTIDYLTRANSFERASE"/>
    <property type="match status" value="1"/>
</dbReference>
<dbReference type="RefSeq" id="WP_132011256.1">
    <property type="nucleotide sequence ID" value="NZ_JABUHM010000017.1"/>
</dbReference>
<dbReference type="SUPFAM" id="SSF81301">
    <property type="entry name" value="Nucleotidyltransferase"/>
    <property type="match status" value="1"/>
</dbReference>
<keyword evidence="2" id="KW-0808">Transferase</keyword>
<evidence type="ECO:0000313" key="2">
    <source>
        <dbReference type="EMBL" id="TCN19725.1"/>
    </source>
</evidence>
<dbReference type="InterPro" id="IPR041633">
    <property type="entry name" value="Polbeta"/>
</dbReference>
<reference evidence="2 3" key="1">
    <citation type="journal article" date="2015" name="Stand. Genomic Sci.">
        <title>Genomic Encyclopedia of Bacterial and Archaeal Type Strains, Phase III: the genomes of soil and plant-associated and newly described type strains.</title>
        <authorList>
            <person name="Whitman W.B."/>
            <person name="Woyke T."/>
            <person name="Klenk H.P."/>
            <person name="Zhou Y."/>
            <person name="Lilburn T.G."/>
            <person name="Beck B.J."/>
            <person name="De Vos P."/>
            <person name="Vandamme P."/>
            <person name="Eisen J.A."/>
            <person name="Garrity G."/>
            <person name="Hugenholtz P."/>
            <person name="Kyrpides N.C."/>
        </authorList>
    </citation>
    <scope>NUCLEOTIDE SEQUENCE [LARGE SCALE GENOMIC DNA]</scope>
    <source>
        <strain evidence="2 3">CV53</strain>
    </source>
</reference>
<dbReference type="CDD" id="cd05403">
    <property type="entry name" value="NT_KNTase_like"/>
    <property type="match status" value="1"/>
</dbReference>
<dbReference type="AlphaFoldDB" id="A0A4R2B164"/>
<dbReference type="Proteomes" id="UP000295689">
    <property type="component" value="Unassembled WGS sequence"/>
</dbReference>
<accession>A0A4R2B164</accession>
<evidence type="ECO:0000313" key="3">
    <source>
        <dbReference type="Proteomes" id="UP000295689"/>
    </source>
</evidence>
<dbReference type="Gene3D" id="3.30.460.10">
    <property type="entry name" value="Beta Polymerase, domain 2"/>
    <property type="match status" value="1"/>
</dbReference>